<accession>A0A1H4C3W7</accession>
<keyword evidence="3" id="KW-1185">Reference proteome</keyword>
<dbReference type="SUPFAM" id="SSF49464">
    <property type="entry name" value="Carboxypeptidase regulatory domain-like"/>
    <property type="match status" value="1"/>
</dbReference>
<protein>
    <recommendedName>
        <fullName evidence="4">Carboxypeptidase-like regulatory domain-containing protein</fullName>
    </recommendedName>
</protein>
<organism evidence="2 3">
    <name type="scientific">Chitinophaga terrae</name>
    <name type="common">ex Kim and Jung 2007</name>
    <dbReference type="NCBI Taxonomy" id="408074"/>
    <lineage>
        <taxon>Bacteria</taxon>
        <taxon>Pseudomonadati</taxon>
        <taxon>Bacteroidota</taxon>
        <taxon>Chitinophagia</taxon>
        <taxon>Chitinophagales</taxon>
        <taxon>Chitinophagaceae</taxon>
        <taxon>Chitinophaga</taxon>
    </lineage>
</organism>
<dbReference type="EMBL" id="FNRL01000009">
    <property type="protein sequence ID" value="SEA55058.1"/>
    <property type="molecule type" value="Genomic_DNA"/>
</dbReference>
<dbReference type="Proteomes" id="UP000199656">
    <property type="component" value="Unassembled WGS sequence"/>
</dbReference>
<dbReference type="InterPro" id="IPR008969">
    <property type="entry name" value="CarboxyPept-like_regulatory"/>
</dbReference>
<evidence type="ECO:0000313" key="2">
    <source>
        <dbReference type="EMBL" id="SEA55058.1"/>
    </source>
</evidence>
<evidence type="ECO:0008006" key="4">
    <source>
        <dbReference type="Google" id="ProtNLM"/>
    </source>
</evidence>
<dbReference type="RefSeq" id="WP_089761948.1">
    <property type="nucleotide sequence ID" value="NZ_BKAT01000039.1"/>
</dbReference>
<feature type="signal peptide" evidence="1">
    <location>
        <begin position="1"/>
        <end position="24"/>
    </location>
</feature>
<dbReference type="STRING" id="408074.SAMN05660909_02437"/>
<keyword evidence="1" id="KW-0732">Signal</keyword>
<reference evidence="3" key="1">
    <citation type="submission" date="2016-10" db="EMBL/GenBank/DDBJ databases">
        <authorList>
            <person name="Varghese N."/>
            <person name="Submissions S."/>
        </authorList>
    </citation>
    <scope>NUCLEOTIDE SEQUENCE [LARGE SCALE GENOMIC DNA]</scope>
    <source>
        <strain evidence="3">DSM 23920</strain>
    </source>
</reference>
<dbReference type="AlphaFoldDB" id="A0A1H4C3W7"/>
<dbReference type="OrthoDB" id="1118857at2"/>
<feature type="chain" id="PRO_5011593029" description="Carboxypeptidase-like regulatory domain-containing protein" evidence="1">
    <location>
        <begin position="25"/>
        <end position="238"/>
    </location>
</feature>
<sequence length="238" mass="26744">MKAIIRSIILAVIGSLAFVSLAEAQVTVTGVISDSNRLVLPYAGVVNLTTGKRAFSDQGGFYKIAAGLNDKIVITFVGYLPDTIVATQSSGTQTINVILEPESRFLREVEVTTQYTPYQLDSIARREQYGYLLNLPNKPLAGGNTPEGAGVVFSPITRFSKKERQKRQFKENYEKMEREKYIDSRFTPVLVSRVTGLKGDSLLMFMKDNYPDYGTMRAIGNNDLLYWITDRYKAWIKK</sequence>
<proteinExistence type="predicted"/>
<evidence type="ECO:0000313" key="3">
    <source>
        <dbReference type="Proteomes" id="UP000199656"/>
    </source>
</evidence>
<name>A0A1H4C3W7_9BACT</name>
<evidence type="ECO:0000256" key="1">
    <source>
        <dbReference type="SAM" id="SignalP"/>
    </source>
</evidence>
<gene>
    <name evidence="2" type="ORF">SAMN05660909_02437</name>
</gene>